<sequence length="1568" mass="184006">MNWNIFCLKYDKREEWAFEQMSYLLFCAELGNRIGLFRYKNQTGIETEPLVKDGEDYGFQAKYYTVPISGKKSEIISSIKKAKRENPKLSKILFYLNKEFSESKKKGQKKPKYQIDIESEAKKLKLEMVWRVPSHFELQLSLPENKYIYDDFFSLEPNEGGLIDEIKSHNKNILQAIQTEIPFGDKKIKIDRSKIIKKIIKASNKKENIIISGEGGCGKTALFKEFYSLQNNKIPICIFKATELNVNHINELFKFDNNYSFTQFIKAYQNEPTKIFVIDSAEKLAEVTNSDILNTLIQKLKEAEWNIIFTTRYSYLNDLTFHITENYKLSFIVNDIPLISIDELKAISTDFDFSLPENHKFIERLRNLFYLSDYVQFYSNIDKKGNLNSFIDLLWKKRIQNNLIQKDNLHIERERCIIHIAEKRCETGHFYINAKDLPQAALFQLTQDEILGYDDIHNGFFITHDIYEEWTLDKIVSRKYANYLNIKDFFDDLGNSLPIRRAFRLWLSSQLSDNSQEIEGFIKEAFSNSSIVQFWKDELLVSVLLSDYSESFFKFFENDIIANEFEILKRILFLLRIACTDISAFDSIDIIKPKGKGWQEVIAFIYNYKAEFFDNNLNLVLPLLTDWCNYNKKGETTRYSGLLALTVIQKTETEQNFYIHDKAEENLLEVVFNAANEIKLELKETFDKVLKNKWIYHNDPYHGLCSKILVKPYLAKEIIKALPLSVIELCNLFWQKREKKRDDFGYDRDSIENRYGLISKHHSFDYFPASANQTPVNWLLKTTFWDTLNFIIDFTNKAVINFQRNSNDEDGLNEITLYIDGQEIKQFTSWTLWSLYRGITGPSILQCIHMALEKFLLELSKIVPIEKFKPILIDILSKSKSASLTSIVCSVVLSKPDKFYEIALILFKTIEFYHLDTSRSSSEFQVKSTCSIGYGLDTTKDILYTDERLKACEDEHRNSHLERLFLNYQLFGVKGFTKEENSEFIQKLYNIIDEHKSNLTKFSKSEKDLYTILLARMDRRNLTAKVKEQVDDKLLIEFEPKELSDELREQGIQANIDFEETFKYSFLRSWSDFLIGGRNQNKSSKHEEYDKNPLLALSETKQLVDELEKGKRGIKMSDNSIPAFVCSKLFIEHGKILSKEDKNFCKEIIQSSLSSLFSDDYTYQISDGVEASFHAIPKLIQEFSHEKEDYISIMLMALFDKSSIGSYKRICDYVIESIHESKLWEEKPKEAQAIFLSYIKLIPIYKSIESEKRKEIGFGRGIPKSSILEEFEKKTNDFTFSKLSFDIADIDLLDIHDLEIVYQLIPSNTKDSIHLEIITKTLPMLASRLLMDRREYDREYGDDTKIYVLRNHIFKKLTSFILLRETKDIYIYLNPIIDSFEATEEAASLIGEFISAEDKLSKYEQFWHVWNSLYPKIITICENPRNYHLKEIIINYLLAWRWWTTGIEEWHSLKSDSLLLYTKVANDIGHIPSVLYSITRVLNSIGSNFKTEGIEWIYNIASKNSLLKLKDLESHTLIYLERFMRKFIFINKQKIKEEIRLKNKVIPILEFMIERGSKHGYLLRESVL</sequence>
<evidence type="ECO:0008006" key="3">
    <source>
        <dbReference type="Google" id="ProtNLM"/>
    </source>
</evidence>
<dbReference type="EMBL" id="FXAO01000019">
    <property type="protein sequence ID" value="SMG53633.1"/>
    <property type="molecule type" value="Genomic_DNA"/>
</dbReference>
<keyword evidence="2" id="KW-1185">Reference proteome</keyword>
<dbReference type="Gene3D" id="3.40.50.300">
    <property type="entry name" value="P-loop containing nucleotide triphosphate hydrolases"/>
    <property type="match status" value="1"/>
</dbReference>
<dbReference type="RefSeq" id="WP_085501037.1">
    <property type="nucleotide sequence ID" value="NZ_FXAO01000019.1"/>
</dbReference>
<dbReference type="Proteomes" id="UP000193420">
    <property type="component" value="Unassembled WGS sequence"/>
</dbReference>
<dbReference type="InterPro" id="IPR027417">
    <property type="entry name" value="P-loop_NTPase"/>
</dbReference>
<dbReference type="STRING" id="188872.SAMN03080602_04397"/>
<dbReference type="SUPFAM" id="SSF52540">
    <property type="entry name" value="P-loop containing nucleoside triphosphate hydrolases"/>
    <property type="match status" value="1"/>
</dbReference>
<proteinExistence type="predicted"/>
<reference evidence="2" key="1">
    <citation type="submission" date="2017-04" db="EMBL/GenBank/DDBJ databases">
        <authorList>
            <person name="Varghese N."/>
            <person name="Submissions S."/>
        </authorList>
    </citation>
    <scope>NUCLEOTIDE SEQUENCE [LARGE SCALE GENOMIC DNA]</scope>
    <source>
        <strain evidence="2">DSM 19835</strain>
    </source>
</reference>
<dbReference type="NCBIfam" id="NF041815">
    <property type="entry name" value="Avs4"/>
    <property type="match status" value="1"/>
</dbReference>
<accession>A0A1X7LJY0</accession>
<gene>
    <name evidence="1" type="ORF">SAMN03080602_04397</name>
</gene>
<organism evidence="1 2">
    <name type="scientific">Arenibacter troitsensis</name>
    <dbReference type="NCBI Taxonomy" id="188872"/>
    <lineage>
        <taxon>Bacteria</taxon>
        <taxon>Pseudomonadati</taxon>
        <taxon>Bacteroidota</taxon>
        <taxon>Flavobacteriia</taxon>
        <taxon>Flavobacteriales</taxon>
        <taxon>Flavobacteriaceae</taxon>
        <taxon>Arenibacter</taxon>
    </lineage>
</organism>
<evidence type="ECO:0000313" key="2">
    <source>
        <dbReference type="Proteomes" id="UP000193420"/>
    </source>
</evidence>
<name>A0A1X7LJY0_9FLAO</name>
<protein>
    <recommendedName>
        <fullName evidence="3">ATPase family associated with various cellular activities (AAA)</fullName>
    </recommendedName>
</protein>
<evidence type="ECO:0000313" key="1">
    <source>
        <dbReference type="EMBL" id="SMG53633.1"/>
    </source>
</evidence>